<protein>
    <submittedName>
        <fullName evidence="1">Uncharacterized protein</fullName>
    </submittedName>
</protein>
<dbReference type="InterPro" id="IPR036410">
    <property type="entry name" value="HSP_DnaJ_Cys-rich_dom_sf"/>
</dbReference>
<organism evidence="1 2">
    <name type="scientific">Zavarzinia aquatilis</name>
    <dbReference type="NCBI Taxonomy" id="2211142"/>
    <lineage>
        <taxon>Bacteria</taxon>
        <taxon>Pseudomonadati</taxon>
        <taxon>Pseudomonadota</taxon>
        <taxon>Alphaproteobacteria</taxon>
        <taxon>Rhodospirillales</taxon>
        <taxon>Zavarziniaceae</taxon>
        <taxon>Zavarzinia</taxon>
    </lineage>
</organism>
<gene>
    <name evidence="1" type="ORF">DKG74_04095</name>
</gene>
<keyword evidence="2" id="KW-1185">Reference proteome</keyword>
<reference evidence="1 2" key="1">
    <citation type="submission" date="2018-05" db="EMBL/GenBank/DDBJ databases">
        <title>Zavarzinia sp. HR-AS.</title>
        <authorList>
            <person name="Lee Y."/>
            <person name="Jeon C.O."/>
        </authorList>
    </citation>
    <scope>NUCLEOTIDE SEQUENCE [LARGE SCALE GENOMIC DNA]</scope>
    <source>
        <strain evidence="1 2">HR-AS</strain>
    </source>
</reference>
<evidence type="ECO:0000313" key="1">
    <source>
        <dbReference type="EMBL" id="PWR24957.1"/>
    </source>
</evidence>
<dbReference type="Gene3D" id="6.20.20.10">
    <property type="match status" value="1"/>
</dbReference>
<dbReference type="Proteomes" id="UP000245461">
    <property type="component" value="Unassembled WGS sequence"/>
</dbReference>
<dbReference type="SUPFAM" id="SSF57938">
    <property type="entry name" value="DnaJ/Hsp40 cysteine-rich domain"/>
    <property type="match status" value="1"/>
</dbReference>
<accession>A0A317ED47</accession>
<evidence type="ECO:0000313" key="2">
    <source>
        <dbReference type="Proteomes" id="UP000245461"/>
    </source>
</evidence>
<proteinExistence type="predicted"/>
<sequence>MDALYVTCPRCGGERTIWVYTRLPTDFLPAVGETLNCPTCWGSGEVSREAAAHWRAMHADSGEASHAR</sequence>
<dbReference type="RefSeq" id="WP_109902921.1">
    <property type="nucleotide sequence ID" value="NZ_QGLE01000002.1"/>
</dbReference>
<dbReference type="OrthoDB" id="9788621at2"/>
<comment type="caution">
    <text evidence="1">The sequence shown here is derived from an EMBL/GenBank/DDBJ whole genome shotgun (WGS) entry which is preliminary data.</text>
</comment>
<dbReference type="AlphaFoldDB" id="A0A317ED47"/>
<name>A0A317ED47_9PROT</name>
<dbReference type="EMBL" id="QGLE01000002">
    <property type="protein sequence ID" value="PWR24957.1"/>
    <property type="molecule type" value="Genomic_DNA"/>
</dbReference>